<evidence type="ECO:0000313" key="1">
    <source>
        <dbReference type="EMBL" id="KAJ7973724.1"/>
    </source>
</evidence>
<dbReference type="InterPro" id="IPR038909">
    <property type="entry name" value="Effector_transcript"/>
</dbReference>
<proteinExistence type="predicted"/>
<dbReference type="AlphaFoldDB" id="A0AAD7Q2P5"/>
<comment type="caution">
    <text evidence="1">The sequence shown here is derived from an EMBL/GenBank/DDBJ whole genome shotgun (WGS) entry which is preliminary data.</text>
</comment>
<organism evidence="1 2">
    <name type="scientific">Quillaja saponaria</name>
    <name type="common">Soap bark tree</name>
    <dbReference type="NCBI Taxonomy" id="32244"/>
    <lineage>
        <taxon>Eukaryota</taxon>
        <taxon>Viridiplantae</taxon>
        <taxon>Streptophyta</taxon>
        <taxon>Embryophyta</taxon>
        <taxon>Tracheophyta</taxon>
        <taxon>Spermatophyta</taxon>
        <taxon>Magnoliopsida</taxon>
        <taxon>eudicotyledons</taxon>
        <taxon>Gunneridae</taxon>
        <taxon>Pentapetalae</taxon>
        <taxon>rosids</taxon>
        <taxon>fabids</taxon>
        <taxon>Fabales</taxon>
        <taxon>Quillajaceae</taxon>
        <taxon>Quillaja</taxon>
    </lineage>
</organism>
<name>A0AAD7Q2P5_QUISA</name>
<accession>A0AAD7Q2P5</accession>
<dbReference type="PANTHER" id="PTHR35133:SF1">
    <property type="entry name" value="PROTEIN EFFECTOR OF TRANSCRIPTION 2-RELATED"/>
    <property type="match status" value="1"/>
</dbReference>
<dbReference type="PANTHER" id="PTHR35133">
    <property type="entry name" value="PROTEIN EFFECTOR OF TRANSCRIPTION 2-RELATED"/>
    <property type="match status" value="1"/>
</dbReference>
<evidence type="ECO:0000313" key="2">
    <source>
        <dbReference type="Proteomes" id="UP001163823"/>
    </source>
</evidence>
<dbReference type="Proteomes" id="UP001163823">
    <property type="component" value="Chromosome 3"/>
</dbReference>
<dbReference type="Pfam" id="PF19239">
    <property type="entry name" value="GIY_YIG_domain"/>
    <property type="match status" value="1"/>
</dbReference>
<gene>
    <name evidence="1" type="ORF">O6P43_003912</name>
</gene>
<dbReference type="GO" id="GO:0003677">
    <property type="term" value="F:DNA binding"/>
    <property type="evidence" value="ECO:0007669"/>
    <property type="project" value="InterPro"/>
</dbReference>
<dbReference type="GO" id="GO:0006355">
    <property type="term" value="P:regulation of DNA-templated transcription"/>
    <property type="evidence" value="ECO:0007669"/>
    <property type="project" value="InterPro"/>
</dbReference>
<dbReference type="EMBL" id="JARAOO010000003">
    <property type="protein sequence ID" value="KAJ7973724.1"/>
    <property type="molecule type" value="Genomic_DNA"/>
</dbReference>
<keyword evidence="2" id="KW-1185">Reference proteome</keyword>
<reference evidence="1" key="1">
    <citation type="journal article" date="2023" name="Science">
        <title>Elucidation of the pathway for biosynthesis of saponin adjuvants from the soapbark tree.</title>
        <authorList>
            <person name="Reed J."/>
            <person name="Orme A."/>
            <person name="El-Demerdash A."/>
            <person name="Owen C."/>
            <person name="Martin L.B.B."/>
            <person name="Misra R.C."/>
            <person name="Kikuchi S."/>
            <person name="Rejzek M."/>
            <person name="Martin A.C."/>
            <person name="Harkess A."/>
            <person name="Leebens-Mack J."/>
            <person name="Louveau T."/>
            <person name="Stephenson M.J."/>
            <person name="Osbourn A."/>
        </authorList>
    </citation>
    <scope>NUCLEOTIDE SEQUENCE</scope>
    <source>
        <strain evidence="1">S10</strain>
    </source>
</reference>
<feature type="non-terminal residue" evidence="1">
    <location>
        <position position="1"/>
    </location>
</feature>
<sequence length="453" mass="51000">VWAHWSLHSISNVLKDVTQRSVTRRHEPIMVAGNPFVVAPRTKREECKRTQHDSNFSKWKILVGPSDWEHYAKGKEGSERYRVHNLPKNSGAGVYELGIAVSRTGLGREVDKLDPKRIVVVYLGEADNVRTRLQHYGRTGSHLGNSYLADYPNDCRAFSLQKGQGLFEEIFARGYSIVYRWAPMENKKDAQQTEIKLLTTFDYAWNTTNNGARRPDDIFHKLNNIASSTARFSNIAKLFLPFTQKQVGVRIKSRNLLPPENELCADADEDGYNILSRVFKFNRSRPRLVLDRTGIIEENAYICGVALSDGSICGSPPVKGRKRCSKHRGMRIKGSITEGKSECILDSNGGEIDGHSETSLSHVTEELPQTIVVRLPIVENFSAMCGIILNDGSPCRRQPVKGRKRCDEHKGRRVHLPISESITNEYSQSVKDVISKSSAYDALDSRLGNNFNL</sequence>
<dbReference type="KEGG" id="qsa:O6P43_003912"/>
<protein>
    <submittedName>
        <fullName evidence="1">Protein EFFECTOR OF TRANSCRIPTION 2</fullName>
    </submittedName>
</protein>